<reference evidence="2" key="1">
    <citation type="journal article" date="2023" name="Mol. Phylogenet. Evol.">
        <title>Genome-scale phylogeny and comparative genomics of the fungal order Sordariales.</title>
        <authorList>
            <person name="Hensen N."/>
            <person name="Bonometti L."/>
            <person name="Westerberg I."/>
            <person name="Brannstrom I.O."/>
            <person name="Guillou S."/>
            <person name="Cros-Aarteil S."/>
            <person name="Calhoun S."/>
            <person name="Haridas S."/>
            <person name="Kuo A."/>
            <person name="Mondo S."/>
            <person name="Pangilinan J."/>
            <person name="Riley R."/>
            <person name="LaButti K."/>
            <person name="Andreopoulos B."/>
            <person name="Lipzen A."/>
            <person name="Chen C."/>
            <person name="Yan M."/>
            <person name="Daum C."/>
            <person name="Ng V."/>
            <person name="Clum A."/>
            <person name="Steindorff A."/>
            <person name="Ohm R.A."/>
            <person name="Martin F."/>
            <person name="Silar P."/>
            <person name="Natvig D.O."/>
            <person name="Lalanne C."/>
            <person name="Gautier V."/>
            <person name="Ament-Velasquez S.L."/>
            <person name="Kruys A."/>
            <person name="Hutchinson M.I."/>
            <person name="Powell A.J."/>
            <person name="Barry K."/>
            <person name="Miller A.N."/>
            <person name="Grigoriev I.V."/>
            <person name="Debuchy R."/>
            <person name="Gladieux P."/>
            <person name="Hiltunen Thoren M."/>
            <person name="Johannesson H."/>
        </authorList>
    </citation>
    <scope>NUCLEOTIDE SEQUENCE</scope>
    <source>
        <strain evidence="2">CBS 508.74</strain>
    </source>
</reference>
<organism evidence="2 3">
    <name type="scientific">Canariomyces notabilis</name>
    <dbReference type="NCBI Taxonomy" id="2074819"/>
    <lineage>
        <taxon>Eukaryota</taxon>
        <taxon>Fungi</taxon>
        <taxon>Dikarya</taxon>
        <taxon>Ascomycota</taxon>
        <taxon>Pezizomycotina</taxon>
        <taxon>Sordariomycetes</taxon>
        <taxon>Sordariomycetidae</taxon>
        <taxon>Sordariales</taxon>
        <taxon>Chaetomiaceae</taxon>
        <taxon>Canariomyces</taxon>
    </lineage>
</organism>
<evidence type="ECO:0000313" key="2">
    <source>
        <dbReference type="EMBL" id="KAK4112352.1"/>
    </source>
</evidence>
<dbReference type="RefSeq" id="XP_064669922.1">
    <property type="nucleotide sequence ID" value="XM_064813628.1"/>
</dbReference>
<dbReference type="AlphaFoldDB" id="A0AAN6TDD7"/>
<gene>
    <name evidence="2" type="ORF">N656DRAFT_768505</name>
</gene>
<sequence>MFCAKYRRMCADQAEFTNQRFEVQQEEEPEVGNPEDDPYNEDEDKDSIISDRKADEDFGNESDDNLPASARLYAPKTYFTSMKVGKCYKKLSTLNVLRTSGCTLSTSQALRANDSSNSFQVN</sequence>
<feature type="region of interest" description="Disordered" evidence="1">
    <location>
        <begin position="19"/>
        <end position="67"/>
    </location>
</feature>
<evidence type="ECO:0000256" key="1">
    <source>
        <dbReference type="SAM" id="MobiDB-lite"/>
    </source>
</evidence>
<evidence type="ECO:0000313" key="3">
    <source>
        <dbReference type="Proteomes" id="UP001302812"/>
    </source>
</evidence>
<protein>
    <submittedName>
        <fullName evidence="2">Uncharacterized protein</fullName>
    </submittedName>
</protein>
<proteinExistence type="predicted"/>
<dbReference type="GeneID" id="89937753"/>
<keyword evidence="3" id="KW-1185">Reference proteome</keyword>
<dbReference type="Proteomes" id="UP001302812">
    <property type="component" value="Unassembled WGS sequence"/>
</dbReference>
<name>A0AAN6TDD7_9PEZI</name>
<feature type="compositionally biased region" description="Basic and acidic residues" evidence="1">
    <location>
        <begin position="46"/>
        <end position="56"/>
    </location>
</feature>
<accession>A0AAN6TDD7</accession>
<reference evidence="2" key="2">
    <citation type="submission" date="2023-05" db="EMBL/GenBank/DDBJ databases">
        <authorList>
            <consortium name="Lawrence Berkeley National Laboratory"/>
            <person name="Steindorff A."/>
            <person name="Hensen N."/>
            <person name="Bonometti L."/>
            <person name="Westerberg I."/>
            <person name="Brannstrom I.O."/>
            <person name="Guillou S."/>
            <person name="Cros-Aarteil S."/>
            <person name="Calhoun S."/>
            <person name="Haridas S."/>
            <person name="Kuo A."/>
            <person name="Mondo S."/>
            <person name="Pangilinan J."/>
            <person name="Riley R."/>
            <person name="Labutti K."/>
            <person name="Andreopoulos B."/>
            <person name="Lipzen A."/>
            <person name="Chen C."/>
            <person name="Yanf M."/>
            <person name="Daum C."/>
            <person name="Ng V."/>
            <person name="Clum A."/>
            <person name="Ohm R."/>
            <person name="Martin F."/>
            <person name="Silar P."/>
            <person name="Natvig D."/>
            <person name="Lalanne C."/>
            <person name="Gautier V."/>
            <person name="Ament-Velasquez S.L."/>
            <person name="Kruys A."/>
            <person name="Hutchinson M.I."/>
            <person name="Powell A.J."/>
            <person name="Barry K."/>
            <person name="Miller A.N."/>
            <person name="Grigoriev I.V."/>
            <person name="Debuchy R."/>
            <person name="Gladieux P."/>
            <person name="Thoren M.H."/>
            <person name="Johannesson H."/>
        </authorList>
    </citation>
    <scope>NUCLEOTIDE SEQUENCE</scope>
    <source>
        <strain evidence="2">CBS 508.74</strain>
    </source>
</reference>
<comment type="caution">
    <text evidence="2">The sequence shown here is derived from an EMBL/GenBank/DDBJ whole genome shotgun (WGS) entry which is preliminary data.</text>
</comment>
<feature type="compositionally biased region" description="Acidic residues" evidence="1">
    <location>
        <begin position="24"/>
        <end position="45"/>
    </location>
</feature>
<dbReference type="EMBL" id="MU853342">
    <property type="protein sequence ID" value="KAK4112352.1"/>
    <property type="molecule type" value="Genomic_DNA"/>
</dbReference>